<organism evidence="1 2">
    <name type="scientific">Zobellella endophytica</name>
    <dbReference type="NCBI Taxonomy" id="2116700"/>
    <lineage>
        <taxon>Bacteria</taxon>
        <taxon>Pseudomonadati</taxon>
        <taxon>Pseudomonadota</taxon>
        <taxon>Gammaproteobacteria</taxon>
        <taxon>Aeromonadales</taxon>
        <taxon>Aeromonadaceae</taxon>
        <taxon>Zobellella</taxon>
    </lineage>
</organism>
<evidence type="ECO:0000313" key="2">
    <source>
        <dbReference type="Proteomes" id="UP000240243"/>
    </source>
</evidence>
<dbReference type="Proteomes" id="UP000240243">
    <property type="component" value="Unassembled WGS sequence"/>
</dbReference>
<accession>A0A2P7R2S1</accession>
<proteinExistence type="predicted"/>
<evidence type="ECO:0000313" key="1">
    <source>
        <dbReference type="EMBL" id="PSJ44511.1"/>
    </source>
</evidence>
<gene>
    <name evidence="1" type="ORF">C7H85_14445</name>
</gene>
<dbReference type="EMBL" id="PXYG01000006">
    <property type="protein sequence ID" value="PSJ44511.1"/>
    <property type="molecule type" value="Genomic_DNA"/>
</dbReference>
<reference evidence="1 2" key="1">
    <citation type="submission" date="2018-03" db="EMBL/GenBank/DDBJ databases">
        <title>The draft genome of Zobellella sp. 59N8.</title>
        <authorList>
            <person name="Liu L."/>
            <person name="Li L."/>
            <person name="Zhang X."/>
            <person name="Liang L."/>
            <person name="Wang T."/>
        </authorList>
    </citation>
    <scope>NUCLEOTIDE SEQUENCE [LARGE SCALE GENOMIC DNA]</scope>
    <source>
        <strain evidence="1 2">59N8</strain>
    </source>
</reference>
<protein>
    <submittedName>
        <fullName evidence="1">Uncharacterized protein</fullName>
    </submittedName>
</protein>
<dbReference type="OrthoDB" id="5600911at2"/>
<dbReference type="RefSeq" id="WP_106730394.1">
    <property type="nucleotide sequence ID" value="NZ_PXYG01000006.1"/>
</dbReference>
<dbReference type="AlphaFoldDB" id="A0A2P7R2S1"/>
<keyword evidence="2" id="KW-1185">Reference proteome</keyword>
<name>A0A2P7R2S1_9GAMM</name>
<sequence>MGIASLGDFEVRIANLGLHYEHIYTHSTDVANPDPGDFFEKAINLLKNKRLFFAHQQAKQAE</sequence>
<comment type="caution">
    <text evidence="1">The sequence shown here is derived from an EMBL/GenBank/DDBJ whole genome shotgun (WGS) entry which is preliminary data.</text>
</comment>